<dbReference type="Pfam" id="PF10324">
    <property type="entry name" value="7TM_GPCR_Srw"/>
    <property type="match status" value="1"/>
</dbReference>
<evidence type="ECO:0000313" key="7">
    <source>
        <dbReference type="EMBL" id="KAK6177083.1"/>
    </source>
</evidence>
<dbReference type="Gene3D" id="1.20.1070.10">
    <property type="entry name" value="Rhodopsin 7-helix transmembrane proteins"/>
    <property type="match status" value="1"/>
</dbReference>
<evidence type="ECO:0000256" key="4">
    <source>
        <dbReference type="ARBA" id="ARBA00023136"/>
    </source>
</evidence>
<feature type="transmembrane region" description="Helical" evidence="5">
    <location>
        <begin position="257"/>
        <end position="277"/>
    </location>
</feature>
<comment type="subcellular location">
    <subcellularLocation>
        <location evidence="1">Membrane</location>
    </subcellularLocation>
</comment>
<feature type="transmembrane region" description="Helical" evidence="5">
    <location>
        <begin position="194"/>
        <end position="216"/>
    </location>
</feature>
<dbReference type="InterPro" id="IPR052954">
    <property type="entry name" value="GPCR-Ligand_Int"/>
</dbReference>
<proteinExistence type="predicted"/>
<evidence type="ECO:0000313" key="8">
    <source>
        <dbReference type="Proteomes" id="UP001347796"/>
    </source>
</evidence>
<dbReference type="PANTHER" id="PTHR46641">
    <property type="entry name" value="FMRFAMIDE RECEPTOR-RELATED"/>
    <property type="match status" value="1"/>
</dbReference>
<dbReference type="AlphaFoldDB" id="A0AAN8JN23"/>
<dbReference type="InterPro" id="IPR017452">
    <property type="entry name" value="GPCR_Rhodpsn_7TM"/>
</dbReference>
<dbReference type="InterPro" id="IPR019427">
    <property type="entry name" value="7TM_GPCR_serpentine_rcpt_Srw"/>
</dbReference>
<dbReference type="CDD" id="cd14978">
    <property type="entry name" value="7tmA_FMRFamide_R-like"/>
    <property type="match status" value="1"/>
</dbReference>
<evidence type="ECO:0000256" key="5">
    <source>
        <dbReference type="SAM" id="Phobius"/>
    </source>
</evidence>
<name>A0AAN8JN23_PATCE</name>
<dbReference type="InterPro" id="IPR000276">
    <property type="entry name" value="GPCR_Rhodpsn"/>
</dbReference>
<dbReference type="GO" id="GO:0016020">
    <property type="term" value="C:membrane"/>
    <property type="evidence" value="ECO:0007669"/>
    <property type="project" value="UniProtKB-SubCell"/>
</dbReference>
<feature type="transmembrane region" description="Helical" evidence="5">
    <location>
        <begin position="70"/>
        <end position="100"/>
    </location>
</feature>
<dbReference type="Proteomes" id="UP001347796">
    <property type="component" value="Unassembled WGS sequence"/>
</dbReference>
<reference evidence="7 8" key="1">
    <citation type="submission" date="2024-01" db="EMBL/GenBank/DDBJ databases">
        <title>The genome of the rayed Mediterranean limpet Patella caerulea (Linnaeus, 1758).</title>
        <authorList>
            <person name="Anh-Thu Weber A."/>
            <person name="Halstead-Nussloch G."/>
        </authorList>
    </citation>
    <scope>NUCLEOTIDE SEQUENCE [LARGE SCALE GENOMIC DNA]</scope>
    <source>
        <strain evidence="7">AATW-2023a</strain>
        <tissue evidence="7">Whole specimen</tissue>
    </source>
</reference>
<dbReference type="PANTHER" id="PTHR46641:SF2">
    <property type="entry name" value="FMRFAMIDE RECEPTOR"/>
    <property type="match status" value="1"/>
</dbReference>
<keyword evidence="8" id="KW-1185">Reference proteome</keyword>
<dbReference type="PRINTS" id="PR00237">
    <property type="entry name" value="GPCRRHODOPSN"/>
</dbReference>
<evidence type="ECO:0000256" key="2">
    <source>
        <dbReference type="ARBA" id="ARBA00022692"/>
    </source>
</evidence>
<keyword evidence="4 5" id="KW-0472">Membrane</keyword>
<accession>A0AAN8JN23</accession>
<protein>
    <recommendedName>
        <fullName evidence="6">G-protein coupled receptors family 1 profile domain-containing protein</fullName>
    </recommendedName>
</protein>
<keyword evidence="2 5" id="KW-0812">Transmembrane</keyword>
<feature type="transmembrane region" description="Helical" evidence="5">
    <location>
        <begin position="305"/>
        <end position="329"/>
    </location>
</feature>
<dbReference type="EMBL" id="JAZGQO010000010">
    <property type="protein sequence ID" value="KAK6177083.1"/>
    <property type="molecule type" value="Genomic_DNA"/>
</dbReference>
<feature type="transmembrane region" description="Helical" evidence="5">
    <location>
        <begin position="349"/>
        <end position="368"/>
    </location>
</feature>
<comment type="caution">
    <text evidence="7">The sequence shown here is derived from an EMBL/GenBank/DDBJ whole genome shotgun (WGS) entry which is preliminary data.</text>
</comment>
<dbReference type="GO" id="GO:0008528">
    <property type="term" value="F:G protein-coupled peptide receptor activity"/>
    <property type="evidence" value="ECO:0007669"/>
    <property type="project" value="InterPro"/>
</dbReference>
<dbReference type="SUPFAM" id="SSF81321">
    <property type="entry name" value="Family A G protein-coupled receptor-like"/>
    <property type="match status" value="1"/>
</dbReference>
<keyword evidence="3 5" id="KW-1133">Transmembrane helix</keyword>
<feature type="domain" description="G-protein coupled receptors family 1 profile" evidence="6">
    <location>
        <begin position="90"/>
        <end position="365"/>
    </location>
</feature>
<dbReference type="PROSITE" id="PS50262">
    <property type="entry name" value="G_PROTEIN_RECEP_F1_2"/>
    <property type="match status" value="1"/>
</dbReference>
<evidence type="ECO:0000259" key="6">
    <source>
        <dbReference type="PROSITE" id="PS50262"/>
    </source>
</evidence>
<organism evidence="7 8">
    <name type="scientific">Patella caerulea</name>
    <name type="common">Rayed Mediterranean limpet</name>
    <dbReference type="NCBI Taxonomy" id="87958"/>
    <lineage>
        <taxon>Eukaryota</taxon>
        <taxon>Metazoa</taxon>
        <taxon>Spiralia</taxon>
        <taxon>Lophotrochozoa</taxon>
        <taxon>Mollusca</taxon>
        <taxon>Gastropoda</taxon>
        <taxon>Patellogastropoda</taxon>
        <taxon>Patelloidea</taxon>
        <taxon>Patellidae</taxon>
        <taxon>Patella</taxon>
    </lineage>
</organism>
<feature type="transmembrane region" description="Helical" evidence="5">
    <location>
        <begin position="154"/>
        <end position="173"/>
    </location>
</feature>
<evidence type="ECO:0000256" key="3">
    <source>
        <dbReference type="ARBA" id="ARBA00022989"/>
    </source>
</evidence>
<sequence>MDQRLLRDGILENVWPDYSSSSENNSVANTSFSLILEATTTAGMPYSNSTTLTESFPQTGNMVSEATANLFFFALNCVCYPILFLLGTIGNIISVIVMVVQGLQDSTNVILVALAVSDTLHLSMGVVEKASCIISSVDLVCGKNYGVLMYPQVFMLRMMFVRITSFLTMLIGIERTIAVTVPLKARFLLSVKRIRIVVVFLYLIPILATIPMFLIFEVVYVPDPIHNTSMAVLQTKHFYLRNLGSYDFYLHYLNNVILRYVPVLTIGVCSLTVIIKLKMNELWNLKNKNVFSVERILRQKKITKMALAITSVYMISMISVIIHQIWYAFDDNFRLFKPRKNTFMIVSEFASLFDALNASTNFILYVAMSEKFAATLKRLFCCDETRRLSVPERPKIYVIKESPSKVTCSTSVNSSAANVKPHGLGRLTQDGGAQM</sequence>
<evidence type="ECO:0000256" key="1">
    <source>
        <dbReference type="ARBA" id="ARBA00004370"/>
    </source>
</evidence>
<gene>
    <name evidence="7" type="ORF">SNE40_015260</name>
</gene>